<name>A0A7X4KN28_9BURK</name>
<accession>A0A7X4KN28</accession>
<organism evidence="2 3">
    <name type="scientific">Pseudoduganella aquatica</name>
    <dbReference type="NCBI Taxonomy" id="2660641"/>
    <lineage>
        <taxon>Bacteria</taxon>
        <taxon>Pseudomonadati</taxon>
        <taxon>Pseudomonadota</taxon>
        <taxon>Betaproteobacteria</taxon>
        <taxon>Burkholderiales</taxon>
        <taxon>Oxalobacteraceae</taxon>
        <taxon>Telluria group</taxon>
        <taxon>Pseudoduganella</taxon>
    </lineage>
</organism>
<evidence type="ECO:0008006" key="4">
    <source>
        <dbReference type="Google" id="ProtNLM"/>
    </source>
</evidence>
<proteinExistence type="predicted"/>
<keyword evidence="3" id="KW-1185">Reference proteome</keyword>
<sequence length="616" mass="68137">MTTLIRPLASLLLAVPALCAAAPASAPESPMNSTVQQQLYPQLDYFFSKLAAEKENTVIDGQKPFTSKDKFLPGKIAIGLSYVLLNKDKDDPTLEARLREYRSIADMTVGMDNHTWGIYYYLSALVSLKKAGLLEGAISPETLEKLRVQLDWRTFVTQPGFELIKLPTNYFGVAFSVARLRMLLGWEDDSAGKVLMEKMLQHYDAYSGAYGFSDETSGEGRFDRYSILLIAEICERYLETGLEVTPQLKDKLRKAATLTLNLLKADGTGFTFGRSLGPYGETAMLEILSVAAYLDVLTAEEKTYAYAYSSRVAARYNSFWYDPQMKSVDMWGKGRRTDTYRGKHRILGENFSLLHQLIFTNAFWNQTGFKDKPVNPGLAAWLDKTQPRFSLTRFAAGEYDRALGVYRDRGHVFSLLMVNGGASQHDNSPYYPLPFAGDVVAGVADSGAAHPQLLPKFTLEDGSELIGAAYLKDIRSAQQGKTWSVSYRQDELDKVGANAPAKDGRIALRTEYTFAPGAITRTDTYTPRGAVPVRSLTLDFASFSGAASIQGRKVSFGEGSVTSFEVSGLEACRVAPAAGNPDYQSPNGPMRSVVSCATPAFQFERPLVIKWVMKYR</sequence>
<dbReference type="AlphaFoldDB" id="A0A7X4KN28"/>
<dbReference type="RefSeq" id="WP_161073071.1">
    <property type="nucleotide sequence ID" value="NZ_WWCU01000016.1"/>
</dbReference>
<keyword evidence="1" id="KW-0732">Signal</keyword>
<protein>
    <recommendedName>
        <fullName evidence="4">DUF3131 domain-containing protein</fullName>
    </recommendedName>
</protein>
<feature type="chain" id="PRO_5030658794" description="DUF3131 domain-containing protein" evidence="1">
    <location>
        <begin position="27"/>
        <end position="616"/>
    </location>
</feature>
<comment type="caution">
    <text evidence="2">The sequence shown here is derived from an EMBL/GenBank/DDBJ whole genome shotgun (WGS) entry which is preliminary data.</text>
</comment>
<gene>
    <name evidence="2" type="ORF">GTP77_15615</name>
</gene>
<reference evidence="2 3" key="1">
    <citation type="submission" date="2019-12" db="EMBL/GenBank/DDBJ databases">
        <title>Novel species isolated from a subtropical stream in China.</title>
        <authorList>
            <person name="Lu H."/>
        </authorList>
    </citation>
    <scope>NUCLEOTIDE SEQUENCE [LARGE SCALE GENOMIC DNA]</scope>
    <source>
        <strain evidence="2 3">FT127W</strain>
    </source>
</reference>
<dbReference type="Proteomes" id="UP000450676">
    <property type="component" value="Unassembled WGS sequence"/>
</dbReference>
<evidence type="ECO:0000313" key="3">
    <source>
        <dbReference type="Proteomes" id="UP000450676"/>
    </source>
</evidence>
<feature type="signal peptide" evidence="1">
    <location>
        <begin position="1"/>
        <end position="26"/>
    </location>
</feature>
<dbReference type="EMBL" id="WWCU01000016">
    <property type="protein sequence ID" value="MYN08758.1"/>
    <property type="molecule type" value="Genomic_DNA"/>
</dbReference>
<evidence type="ECO:0000256" key="1">
    <source>
        <dbReference type="SAM" id="SignalP"/>
    </source>
</evidence>
<evidence type="ECO:0000313" key="2">
    <source>
        <dbReference type="EMBL" id="MYN08758.1"/>
    </source>
</evidence>